<keyword evidence="7" id="KW-1278">Translocase</keyword>
<dbReference type="SUPFAM" id="SSF81653">
    <property type="entry name" value="Calcium ATPase, transduction domain A"/>
    <property type="match status" value="1"/>
</dbReference>
<keyword evidence="3" id="KW-1003">Cell membrane</keyword>
<evidence type="ECO:0000256" key="6">
    <source>
        <dbReference type="ARBA" id="ARBA00022840"/>
    </source>
</evidence>
<feature type="transmembrane region" description="Helical" evidence="10">
    <location>
        <begin position="252"/>
        <end position="273"/>
    </location>
</feature>
<dbReference type="Pfam" id="PF00690">
    <property type="entry name" value="Cation_ATPase_N"/>
    <property type="match status" value="1"/>
</dbReference>
<keyword evidence="8 10" id="KW-1133">Transmembrane helix</keyword>
<dbReference type="Pfam" id="PF00689">
    <property type="entry name" value="Cation_ATPase_C"/>
    <property type="match status" value="1"/>
</dbReference>
<dbReference type="InterPro" id="IPR050510">
    <property type="entry name" value="Cation_transp_ATPase_P-type"/>
</dbReference>
<dbReference type="SFLD" id="SFLDG00002">
    <property type="entry name" value="C1.7:_P-type_atpase_like"/>
    <property type="match status" value="1"/>
</dbReference>
<name>A0ABP1CAQ9_9GAMM</name>
<dbReference type="InterPro" id="IPR036412">
    <property type="entry name" value="HAD-like_sf"/>
</dbReference>
<dbReference type="PRINTS" id="PR00120">
    <property type="entry name" value="HATPASE"/>
</dbReference>
<feature type="transmembrane region" description="Helical" evidence="10">
    <location>
        <begin position="837"/>
        <end position="857"/>
    </location>
</feature>
<evidence type="ECO:0000313" key="12">
    <source>
        <dbReference type="EMBL" id="CAL1241348.1"/>
    </source>
</evidence>
<feature type="transmembrane region" description="Helical" evidence="10">
    <location>
        <begin position="869"/>
        <end position="888"/>
    </location>
</feature>
<dbReference type="InterPro" id="IPR008250">
    <property type="entry name" value="ATPase_P-typ_transduc_dom_A_sf"/>
</dbReference>
<dbReference type="PANTHER" id="PTHR43294:SF21">
    <property type="entry name" value="CATION TRANSPORTING ATPASE"/>
    <property type="match status" value="1"/>
</dbReference>
<dbReference type="SUPFAM" id="SSF81665">
    <property type="entry name" value="Calcium ATPase, transmembrane domain M"/>
    <property type="match status" value="1"/>
</dbReference>
<evidence type="ECO:0000256" key="3">
    <source>
        <dbReference type="ARBA" id="ARBA00022475"/>
    </source>
</evidence>
<feature type="transmembrane region" description="Helical" evidence="10">
    <location>
        <begin position="761"/>
        <end position="786"/>
    </location>
</feature>
<dbReference type="InterPro" id="IPR018303">
    <property type="entry name" value="ATPase_P-typ_P_site"/>
</dbReference>
<evidence type="ECO:0000256" key="10">
    <source>
        <dbReference type="SAM" id="Phobius"/>
    </source>
</evidence>
<dbReference type="SFLD" id="SFLDF00027">
    <property type="entry name" value="p-type_atpase"/>
    <property type="match status" value="1"/>
</dbReference>
<dbReference type="SUPFAM" id="SSF56784">
    <property type="entry name" value="HAD-like"/>
    <property type="match status" value="1"/>
</dbReference>
<feature type="transmembrane region" description="Helical" evidence="10">
    <location>
        <begin position="279"/>
        <end position="304"/>
    </location>
</feature>
<dbReference type="SFLD" id="SFLDS00003">
    <property type="entry name" value="Haloacid_Dehalogenase"/>
    <property type="match status" value="1"/>
</dbReference>
<evidence type="ECO:0000256" key="4">
    <source>
        <dbReference type="ARBA" id="ARBA00022692"/>
    </source>
</evidence>
<protein>
    <submittedName>
        <fullName evidence="12">Calcium-transporting ATPase</fullName>
    </submittedName>
</protein>
<reference evidence="12 13" key="1">
    <citation type="submission" date="2024-04" db="EMBL/GenBank/DDBJ databases">
        <authorList>
            <person name="Cremers G."/>
        </authorList>
    </citation>
    <scope>NUCLEOTIDE SEQUENCE [LARGE SCALE GENOMIC DNA]</scope>
    <source>
        <strain evidence="12">MeCH1-AG</strain>
    </source>
</reference>
<dbReference type="InterPro" id="IPR059000">
    <property type="entry name" value="ATPase_P-type_domA"/>
</dbReference>
<dbReference type="Pfam" id="PF13246">
    <property type="entry name" value="Cation_ATPase"/>
    <property type="match status" value="1"/>
</dbReference>
<feature type="domain" description="Cation-transporting P-type ATPase N-terminal" evidence="11">
    <location>
        <begin position="11"/>
        <end position="84"/>
    </location>
</feature>
<dbReference type="PANTHER" id="PTHR43294">
    <property type="entry name" value="SODIUM/POTASSIUM-TRANSPORTING ATPASE SUBUNIT ALPHA"/>
    <property type="match status" value="1"/>
</dbReference>
<dbReference type="RefSeq" id="WP_348757873.1">
    <property type="nucleotide sequence ID" value="NZ_OZ026884.1"/>
</dbReference>
<dbReference type="InterPro" id="IPR044492">
    <property type="entry name" value="P_typ_ATPase_HD_dom"/>
</dbReference>
<keyword evidence="13" id="KW-1185">Reference proteome</keyword>
<dbReference type="Gene3D" id="3.40.50.1000">
    <property type="entry name" value="HAD superfamily/HAD-like"/>
    <property type="match status" value="1"/>
</dbReference>
<feature type="transmembrane region" description="Helical" evidence="10">
    <location>
        <begin position="692"/>
        <end position="715"/>
    </location>
</feature>
<evidence type="ECO:0000256" key="9">
    <source>
        <dbReference type="ARBA" id="ARBA00023136"/>
    </source>
</evidence>
<dbReference type="PROSITE" id="PS00154">
    <property type="entry name" value="ATPASE_E1_E2"/>
    <property type="match status" value="1"/>
</dbReference>
<dbReference type="InterPro" id="IPR001757">
    <property type="entry name" value="P_typ_ATPase"/>
</dbReference>
<keyword evidence="9 10" id="KW-0472">Membrane</keyword>
<feature type="transmembrane region" description="Helical" evidence="10">
    <location>
        <begin position="721"/>
        <end position="741"/>
    </location>
</feature>
<keyword evidence="6" id="KW-0067">ATP-binding</keyword>
<dbReference type="InterPro" id="IPR023299">
    <property type="entry name" value="ATPase_P-typ_cyto_dom_N"/>
</dbReference>
<feature type="transmembrane region" description="Helical" evidence="10">
    <location>
        <begin position="88"/>
        <end position="109"/>
    </location>
</feature>
<dbReference type="Gene3D" id="1.20.1110.10">
    <property type="entry name" value="Calcium-transporting ATPase, transmembrane domain"/>
    <property type="match status" value="1"/>
</dbReference>
<dbReference type="PRINTS" id="PR00119">
    <property type="entry name" value="CATATPASE"/>
</dbReference>
<dbReference type="InterPro" id="IPR023298">
    <property type="entry name" value="ATPase_P-typ_TM_dom_sf"/>
</dbReference>
<dbReference type="Gene3D" id="2.70.150.10">
    <property type="entry name" value="Calcium-transporting ATPase, cytoplasmic transduction domain A"/>
    <property type="match status" value="1"/>
</dbReference>
<dbReference type="SUPFAM" id="SSF81660">
    <property type="entry name" value="Metal cation-transporting ATPase, ATP-binding domain N"/>
    <property type="match status" value="1"/>
</dbReference>
<dbReference type="SMART" id="SM00831">
    <property type="entry name" value="Cation_ATPase_N"/>
    <property type="match status" value="1"/>
</dbReference>
<evidence type="ECO:0000256" key="8">
    <source>
        <dbReference type="ARBA" id="ARBA00022989"/>
    </source>
</evidence>
<accession>A0ABP1CAQ9</accession>
<evidence type="ECO:0000256" key="1">
    <source>
        <dbReference type="ARBA" id="ARBA00004651"/>
    </source>
</evidence>
<dbReference type="Gene3D" id="3.40.1110.10">
    <property type="entry name" value="Calcium-transporting ATPase, cytoplasmic domain N"/>
    <property type="match status" value="1"/>
</dbReference>
<evidence type="ECO:0000256" key="7">
    <source>
        <dbReference type="ARBA" id="ARBA00022967"/>
    </source>
</evidence>
<keyword evidence="4 10" id="KW-0812">Transmembrane</keyword>
<evidence type="ECO:0000256" key="5">
    <source>
        <dbReference type="ARBA" id="ARBA00022741"/>
    </source>
</evidence>
<dbReference type="Proteomes" id="UP001497493">
    <property type="component" value="Chromosome"/>
</dbReference>
<evidence type="ECO:0000259" key="11">
    <source>
        <dbReference type="SMART" id="SM00831"/>
    </source>
</evidence>
<dbReference type="InterPro" id="IPR023214">
    <property type="entry name" value="HAD_sf"/>
</dbReference>
<evidence type="ECO:0000313" key="13">
    <source>
        <dbReference type="Proteomes" id="UP001497493"/>
    </source>
</evidence>
<comment type="similarity">
    <text evidence="2">Belongs to the cation transport ATPase (P-type) (TC 3.A.3) family. Type IIA subfamily.</text>
</comment>
<dbReference type="Pfam" id="PF00122">
    <property type="entry name" value="E1-E2_ATPase"/>
    <property type="match status" value="1"/>
</dbReference>
<dbReference type="NCBIfam" id="TIGR01494">
    <property type="entry name" value="ATPase_P-type"/>
    <property type="match status" value="3"/>
</dbReference>
<feature type="transmembrane region" description="Helical" evidence="10">
    <location>
        <begin position="59"/>
        <end position="82"/>
    </location>
</feature>
<dbReference type="InterPro" id="IPR006068">
    <property type="entry name" value="ATPase_P-typ_cation-transptr_C"/>
</dbReference>
<keyword evidence="5" id="KW-0547">Nucleotide-binding</keyword>
<evidence type="ECO:0000256" key="2">
    <source>
        <dbReference type="ARBA" id="ARBA00005675"/>
    </source>
</evidence>
<sequence>MSTNTATPPPQWHTLTVEQTCAALRTGLTGLTEAEAGQRLARHGFNEIVQERGVSALRLLLSQFASVLTAILMVAIGFSAYLGHTVEAVVIAVIVVLTVLLGFIQEYRAERAIAALRKMAAPNAEVIRDGQPVDVPAHRLVPGDLVRLRAGNRVPADLRLVEAVNLKINESSLTGESAPVDKAADVLPDPGRSLGDRGNMAYAGTMVGYGRGLGIVVATGMDTEFGRIVGLLRATPPRGTPLQRSLNRVGNLLAVVALSIVVAIVAVGLSRGAPWHEMFLFGVALAVAVVPEALPAVVTISLAIGARRMVRRNALIRRLPAVETLGCTSVICTDKTGTLTKDEMTVRRLWLAGQSLSLTGIGYDPVGRIVSGGTQVPMTPPLTALLEAMVLANDALLVRVGQGRWEVRGDPTEGALLVAAAKGGVSKAALEARFPRTGEIPFSSESKCMTSLHASPEGAPVAYTKGAVEVVLAACDRWLTAEGEAELDAATRARIRAEAEAMAEQALRVLAVARKQGGDRETAQRELCFLGLVGMIDPPRPESKPAIAICAEAGIKVVMITGDHPLTARAVARELGILGTGRVITGAELDALDDAALARAVPEVEVYARVSPEHKLRVVSALQAQGRVVAMTGDGVNDAPALRQADIGVAMGITGTDVAKEAAAMLITDDNFASIVAAVEEGRGIFSNIKKYLMYLLSANIGEIGLMAGASLAGWPLPLSAVQILYINLATDGLPALALAVDPLDTRLMREPPRDPKRGIFTAPVVFLMLVGGIWSSLVNLGLFLWDLRTGRPLPEAMTMNFATLAAIQFFKAYNFRSDRYSAFRRPFANRWLNLSILWELALLVAVVQAPFLQPLFGTVALSATDWAVVMGLAASIFPVLEAAKWPIRRADPGRRPRRAPSRRAEREA</sequence>
<proteinExistence type="inferred from homology"/>
<dbReference type="InterPro" id="IPR004014">
    <property type="entry name" value="ATPase_P-typ_cation-transptr_N"/>
</dbReference>
<organism evidence="12 13">
    <name type="scientific">Candidatus Methylocalor cossyra</name>
    <dbReference type="NCBI Taxonomy" id="3108543"/>
    <lineage>
        <taxon>Bacteria</taxon>
        <taxon>Pseudomonadati</taxon>
        <taxon>Pseudomonadota</taxon>
        <taxon>Gammaproteobacteria</taxon>
        <taxon>Methylococcales</taxon>
        <taxon>Methylococcaceae</taxon>
        <taxon>Candidatus Methylocalor</taxon>
    </lineage>
</organism>
<feature type="transmembrane region" description="Helical" evidence="10">
    <location>
        <begin position="798"/>
        <end position="816"/>
    </location>
</feature>
<gene>
    <name evidence="12" type="primary">pacL</name>
    <name evidence="12" type="ORF">MECH1_V1_2572</name>
</gene>
<comment type="subcellular location">
    <subcellularLocation>
        <location evidence="1">Cell membrane</location>
        <topology evidence="1">Multi-pass membrane protein</topology>
    </subcellularLocation>
</comment>
<dbReference type="EMBL" id="OZ026884">
    <property type="protein sequence ID" value="CAL1241348.1"/>
    <property type="molecule type" value="Genomic_DNA"/>
</dbReference>